<evidence type="ECO:0000256" key="1">
    <source>
        <dbReference type="SAM" id="Phobius"/>
    </source>
</evidence>
<protein>
    <submittedName>
        <fullName evidence="3">DUF2892 domain-containing protein</fullName>
    </submittedName>
</protein>
<keyword evidence="1" id="KW-1133">Transmembrane helix</keyword>
<accession>A0A4R9GCE9</accession>
<feature type="transmembrane region" description="Helical" evidence="1">
    <location>
        <begin position="39"/>
        <end position="61"/>
    </location>
</feature>
<dbReference type="EMBL" id="RQET01000009">
    <property type="protein sequence ID" value="TGK09085.1"/>
    <property type="molecule type" value="Genomic_DNA"/>
</dbReference>
<name>A0A4R9GCE9_9LEPT</name>
<dbReference type="Pfam" id="PF11127">
    <property type="entry name" value="YgaP-like_TM"/>
    <property type="match status" value="1"/>
</dbReference>
<feature type="domain" description="Inner membrane protein YgaP-like transmembrane" evidence="2">
    <location>
        <begin position="11"/>
        <end position="71"/>
    </location>
</feature>
<sequence>MCMTNSKKWHLERLLFLIAGSFSLVGLAVGFFISPWGYALNLLVAVNMILNATVGFCPMAIPLKSFGVKSCDYRLTGEN</sequence>
<organism evidence="3 4">
    <name type="scientific">Leptospira fletcheri</name>
    <dbReference type="NCBI Taxonomy" id="2484981"/>
    <lineage>
        <taxon>Bacteria</taxon>
        <taxon>Pseudomonadati</taxon>
        <taxon>Spirochaetota</taxon>
        <taxon>Spirochaetia</taxon>
        <taxon>Leptospirales</taxon>
        <taxon>Leptospiraceae</taxon>
        <taxon>Leptospira</taxon>
    </lineage>
</organism>
<dbReference type="OrthoDB" id="345923at2"/>
<dbReference type="AlphaFoldDB" id="A0A4R9GCE9"/>
<reference evidence="3" key="1">
    <citation type="journal article" date="2019" name="PLoS Negl. Trop. Dis.">
        <title>Revisiting the worldwide diversity of Leptospira species in the environment.</title>
        <authorList>
            <person name="Vincent A.T."/>
            <person name="Schiettekatte O."/>
            <person name="Bourhy P."/>
            <person name="Veyrier F.J."/>
            <person name="Picardeau M."/>
        </authorList>
    </citation>
    <scope>NUCLEOTIDE SEQUENCE [LARGE SCALE GENOMIC DNA]</scope>
    <source>
        <strain evidence="3">SSW15</strain>
    </source>
</reference>
<dbReference type="Proteomes" id="UP000298458">
    <property type="component" value="Unassembled WGS sequence"/>
</dbReference>
<comment type="caution">
    <text evidence="3">The sequence shown here is derived from an EMBL/GenBank/DDBJ whole genome shotgun (WGS) entry which is preliminary data.</text>
</comment>
<keyword evidence="1" id="KW-0812">Transmembrane</keyword>
<proteinExistence type="predicted"/>
<evidence type="ECO:0000313" key="4">
    <source>
        <dbReference type="Proteomes" id="UP000298458"/>
    </source>
</evidence>
<keyword evidence="4" id="KW-1185">Reference proteome</keyword>
<gene>
    <name evidence="3" type="ORF">EHO60_12465</name>
</gene>
<feature type="transmembrane region" description="Helical" evidence="1">
    <location>
        <begin position="14"/>
        <end position="33"/>
    </location>
</feature>
<dbReference type="Gene3D" id="6.10.140.1340">
    <property type="match status" value="1"/>
</dbReference>
<dbReference type="InterPro" id="IPR021309">
    <property type="entry name" value="YgaP-like_TM"/>
</dbReference>
<evidence type="ECO:0000259" key="2">
    <source>
        <dbReference type="Pfam" id="PF11127"/>
    </source>
</evidence>
<evidence type="ECO:0000313" key="3">
    <source>
        <dbReference type="EMBL" id="TGK09085.1"/>
    </source>
</evidence>
<keyword evidence="1" id="KW-0472">Membrane</keyword>